<comment type="pathway">
    <text evidence="1 6">Cofactor biosynthesis; (R)-pantothenate biosynthesis; (R)-pantoate from 3-methyl-2-oxobutanoate: step 1/2.</text>
</comment>
<dbReference type="InterPro" id="IPR040442">
    <property type="entry name" value="Pyrv_kinase-like_dom_sf"/>
</dbReference>
<dbReference type="GO" id="GO:0000287">
    <property type="term" value="F:magnesium ion binding"/>
    <property type="evidence" value="ECO:0007669"/>
    <property type="project" value="TreeGrafter"/>
</dbReference>
<evidence type="ECO:0000313" key="9">
    <source>
        <dbReference type="Proteomes" id="UP001212841"/>
    </source>
</evidence>
<feature type="compositionally biased region" description="Polar residues" evidence="7">
    <location>
        <begin position="14"/>
        <end position="29"/>
    </location>
</feature>
<dbReference type="EC" id="2.1.2.11" evidence="3 6"/>
<comment type="similarity">
    <text evidence="2 6">Belongs to the PanB family.</text>
</comment>
<dbReference type="InterPro" id="IPR015813">
    <property type="entry name" value="Pyrv/PenolPyrv_kinase-like_dom"/>
</dbReference>
<dbReference type="GO" id="GO:0003864">
    <property type="term" value="F:3-methyl-2-oxobutanoate hydroxymethyltransferase activity"/>
    <property type="evidence" value="ECO:0007669"/>
    <property type="project" value="UniProtKB-EC"/>
</dbReference>
<keyword evidence="6" id="KW-0566">Pantothenate biosynthesis</keyword>
<dbReference type="HAMAP" id="MF_00156">
    <property type="entry name" value="PanB"/>
    <property type="match status" value="1"/>
</dbReference>
<dbReference type="PANTHER" id="PTHR20881">
    <property type="entry name" value="3-METHYL-2-OXOBUTANOATE HYDROXYMETHYLTRANSFERASE"/>
    <property type="match status" value="1"/>
</dbReference>
<sequence length="320" mass="34948">MPFLLPKPLASTLTQKRYSSHPPATQPSGQKGRKKVTLQKLNSLYAAKEPIATITAHDYPSGVFADKAHVELCLVGDSLAMVALGYDSTNQITLDEMLHHCRAVSRGAKHPFLVGDLPFGTYERSPDQALETSIRFIREGHMDAVKLEGGMEMEETVKKITTVGIPVLGHIGLTPQRHTALSGFKVQGKTLEKARLLLEDALALQSVGCFAIVLEAIPEPVATFITSQLRIPTIGIGAGSGCSGQVLVQLDALGAYDRLMPKFCKVFSQVGQASIAGLQEYVKEVKSRTFPDLQQHTYSMDPEELKKFNEWKEGFSPSSR</sequence>
<dbReference type="PIRSF" id="PIRSF000388">
    <property type="entry name" value="Pantoate_hydroxy_MeTrfase"/>
    <property type="match status" value="1"/>
</dbReference>
<accession>A0AAD5X1W1</accession>
<comment type="caution">
    <text evidence="8">The sequence shown here is derived from an EMBL/GenBank/DDBJ whole genome shotgun (WGS) entry which is preliminary data.</text>
</comment>
<protein>
    <recommendedName>
        <fullName evidence="3 6">3-methyl-2-oxobutanoate hydroxymethyltransferase</fullName>
        <ecNumber evidence="3 6">2.1.2.11</ecNumber>
    </recommendedName>
</protein>
<organism evidence="8 9">
    <name type="scientific">Rhizophlyctis rosea</name>
    <dbReference type="NCBI Taxonomy" id="64517"/>
    <lineage>
        <taxon>Eukaryota</taxon>
        <taxon>Fungi</taxon>
        <taxon>Fungi incertae sedis</taxon>
        <taxon>Chytridiomycota</taxon>
        <taxon>Chytridiomycota incertae sedis</taxon>
        <taxon>Chytridiomycetes</taxon>
        <taxon>Rhizophlyctidales</taxon>
        <taxon>Rhizophlyctidaceae</taxon>
        <taxon>Rhizophlyctis</taxon>
    </lineage>
</organism>
<comment type="function">
    <text evidence="6">Catalyzes the reversible reaction in which hydroxymethyl group from 5,10-methylenetetrahydrofolate is transferred onto alpha-ketoisovalerate to form ketopantoate.</text>
</comment>
<evidence type="ECO:0000256" key="3">
    <source>
        <dbReference type="ARBA" id="ARBA00012618"/>
    </source>
</evidence>
<dbReference type="GO" id="GO:0015940">
    <property type="term" value="P:pantothenate biosynthetic process"/>
    <property type="evidence" value="ECO:0007669"/>
    <property type="project" value="UniProtKB-KW"/>
</dbReference>
<dbReference type="SUPFAM" id="SSF51621">
    <property type="entry name" value="Phosphoenolpyruvate/pyruvate domain"/>
    <property type="match status" value="1"/>
</dbReference>
<dbReference type="GO" id="GO:0005739">
    <property type="term" value="C:mitochondrion"/>
    <property type="evidence" value="ECO:0007669"/>
    <property type="project" value="TreeGrafter"/>
</dbReference>
<evidence type="ECO:0000256" key="5">
    <source>
        <dbReference type="ARBA" id="ARBA00049172"/>
    </source>
</evidence>
<keyword evidence="9" id="KW-1185">Reference proteome</keyword>
<evidence type="ECO:0000256" key="7">
    <source>
        <dbReference type="SAM" id="MobiDB-lite"/>
    </source>
</evidence>
<dbReference type="AlphaFoldDB" id="A0AAD5X1W1"/>
<dbReference type="EMBL" id="JADGJD010000341">
    <property type="protein sequence ID" value="KAJ3051959.1"/>
    <property type="molecule type" value="Genomic_DNA"/>
</dbReference>
<dbReference type="FunFam" id="3.20.20.60:FF:000003">
    <property type="entry name" value="3-methyl-2-oxobutanoate hydroxymethyltransferase"/>
    <property type="match status" value="1"/>
</dbReference>
<reference evidence="8" key="1">
    <citation type="submission" date="2020-05" db="EMBL/GenBank/DDBJ databases">
        <title>Phylogenomic resolution of chytrid fungi.</title>
        <authorList>
            <person name="Stajich J.E."/>
            <person name="Amses K."/>
            <person name="Simmons R."/>
            <person name="Seto K."/>
            <person name="Myers J."/>
            <person name="Bonds A."/>
            <person name="Quandt C.A."/>
            <person name="Barry K."/>
            <person name="Liu P."/>
            <person name="Grigoriev I."/>
            <person name="Longcore J.E."/>
            <person name="James T.Y."/>
        </authorList>
    </citation>
    <scope>NUCLEOTIDE SEQUENCE</scope>
    <source>
        <strain evidence="8">JEL0318</strain>
    </source>
</reference>
<evidence type="ECO:0000256" key="6">
    <source>
        <dbReference type="RuleBase" id="RU362100"/>
    </source>
</evidence>
<dbReference type="NCBIfam" id="NF001452">
    <property type="entry name" value="PRK00311.1"/>
    <property type="match status" value="1"/>
</dbReference>
<comment type="catalytic activity">
    <reaction evidence="5 6">
        <text>(6R)-5,10-methylene-5,6,7,8-tetrahydrofolate + 3-methyl-2-oxobutanoate + H2O = 2-dehydropantoate + (6S)-5,6,7,8-tetrahydrofolate</text>
        <dbReference type="Rhea" id="RHEA:11824"/>
        <dbReference type="ChEBI" id="CHEBI:11561"/>
        <dbReference type="ChEBI" id="CHEBI:11851"/>
        <dbReference type="ChEBI" id="CHEBI:15377"/>
        <dbReference type="ChEBI" id="CHEBI:15636"/>
        <dbReference type="ChEBI" id="CHEBI:57453"/>
        <dbReference type="EC" id="2.1.2.11"/>
    </reaction>
</comment>
<dbReference type="CDD" id="cd06557">
    <property type="entry name" value="KPHMT-like"/>
    <property type="match status" value="1"/>
</dbReference>
<dbReference type="InterPro" id="IPR003700">
    <property type="entry name" value="Pantoate_hydroxy_MeTrfase"/>
</dbReference>
<dbReference type="Gene3D" id="3.20.20.60">
    <property type="entry name" value="Phosphoenolpyruvate-binding domains"/>
    <property type="match status" value="1"/>
</dbReference>
<dbReference type="NCBIfam" id="TIGR00222">
    <property type="entry name" value="panB"/>
    <property type="match status" value="1"/>
</dbReference>
<dbReference type="PANTHER" id="PTHR20881:SF0">
    <property type="entry name" value="3-METHYL-2-OXOBUTANOATE HYDROXYMETHYLTRANSFERASE"/>
    <property type="match status" value="1"/>
</dbReference>
<dbReference type="Pfam" id="PF02548">
    <property type="entry name" value="Pantoate_transf"/>
    <property type="match status" value="1"/>
</dbReference>
<gene>
    <name evidence="8" type="ORF">HK097_007048</name>
</gene>
<evidence type="ECO:0000256" key="2">
    <source>
        <dbReference type="ARBA" id="ARBA00008676"/>
    </source>
</evidence>
<feature type="region of interest" description="Disordered" evidence="7">
    <location>
        <begin position="14"/>
        <end position="34"/>
    </location>
</feature>
<evidence type="ECO:0000256" key="1">
    <source>
        <dbReference type="ARBA" id="ARBA00005033"/>
    </source>
</evidence>
<proteinExistence type="inferred from homology"/>
<evidence type="ECO:0000256" key="4">
    <source>
        <dbReference type="ARBA" id="ARBA00022679"/>
    </source>
</evidence>
<name>A0AAD5X1W1_9FUNG</name>
<keyword evidence="4 6" id="KW-0808">Transferase</keyword>
<evidence type="ECO:0000313" key="8">
    <source>
        <dbReference type="EMBL" id="KAJ3051959.1"/>
    </source>
</evidence>
<dbReference type="Proteomes" id="UP001212841">
    <property type="component" value="Unassembled WGS sequence"/>
</dbReference>